<dbReference type="InterPro" id="IPR005468">
    <property type="entry name" value="Avidin/str"/>
</dbReference>
<dbReference type="PANTHER" id="PTHR34399">
    <property type="entry name" value="AVIDIN-RELATED"/>
    <property type="match status" value="1"/>
</dbReference>
<organism evidence="6 7">
    <name type="scientific">Gymnopilus dilepis</name>
    <dbReference type="NCBI Taxonomy" id="231916"/>
    <lineage>
        <taxon>Eukaryota</taxon>
        <taxon>Fungi</taxon>
        <taxon>Dikarya</taxon>
        <taxon>Basidiomycota</taxon>
        <taxon>Agaricomycotina</taxon>
        <taxon>Agaricomycetes</taxon>
        <taxon>Agaricomycetidae</taxon>
        <taxon>Agaricales</taxon>
        <taxon>Agaricineae</taxon>
        <taxon>Hymenogastraceae</taxon>
        <taxon>Gymnopilus</taxon>
    </lineage>
</organism>
<name>A0A409VHW2_9AGAR</name>
<evidence type="ECO:0000313" key="6">
    <source>
        <dbReference type="EMBL" id="PPQ65815.1"/>
    </source>
</evidence>
<evidence type="ECO:0000313" key="7">
    <source>
        <dbReference type="Proteomes" id="UP000284706"/>
    </source>
</evidence>
<dbReference type="PROSITE" id="PS51326">
    <property type="entry name" value="AVIDIN_2"/>
    <property type="match status" value="1"/>
</dbReference>
<dbReference type="GO" id="GO:0009374">
    <property type="term" value="F:biotin binding"/>
    <property type="evidence" value="ECO:0007669"/>
    <property type="project" value="InterPro"/>
</dbReference>
<dbReference type="Gene3D" id="2.40.128.30">
    <property type="entry name" value="Avidin-like"/>
    <property type="match status" value="1"/>
</dbReference>
<dbReference type="PRINTS" id="PR00709">
    <property type="entry name" value="AVIDIN"/>
</dbReference>
<evidence type="ECO:0000256" key="1">
    <source>
        <dbReference type="ARBA" id="ARBA00004613"/>
    </source>
</evidence>
<dbReference type="InterPro" id="IPR005469">
    <property type="entry name" value="Avidin"/>
</dbReference>
<gene>
    <name evidence="6" type="ORF">CVT26_000400</name>
</gene>
<dbReference type="OrthoDB" id="3054131at2759"/>
<dbReference type="AlphaFoldDB" id="A0A409VHW2"/>
<accession>A0A409VHW2</accession>
<comment type="subcellular location">
    <subcellularLocation>
        <location evidence="1">Secreted</location>
    </subcellularLocation>
</comment>
<dbReference type="Proteomes" id="UP000284706">
    <property type="component" value="Unassembled WGS sequence"/>
</dbReference>
<dbReference type="Pfam" id="PF01382">
    <property type="entry name" value="Avidin"/>
    <property type="match status" value="1"/>
</dbReference>
<dbReference type="InterPro" id="IPR036896">
    <property type="entry name" value="Avidin-like_sf"/>
</dbReference>
<dbReference type="GO" id="GO:0005576">
    <property type="term" value="C:extracellular region"/>
    <property type="evidence" value="ECO:0007669"/>
    <property type="project" value="UniProtKB-SubCell"/>
</dbReference>
<dbReference type="EMBL" id="NHYE01005645">
    <property type="protein sequence ID" value="PPQ65815.1"/>
    <property type="molecule type" value="Genomic_DNA"/>
</dbReference>
<keyword evidence="7" id="KW-1185">Reference proteome</keyword>
<evidence type="ECO:0000256" key="4">
    <source>
        <dbReference type="ARBA" id="ARBA00022729"/>
    </source>
</evidence>
<comment type="caution">
    <text evidence="6">The sequence shown here is derived from an EMBL/GenBank/DDBJ whole genome shotgun (WGS) entry which is preliminary data.</text>
</comment>
<keyword evidence="5" id="KW-0092">Biotin</keyword>
<protein>
    <recommendedName>
        <fullName evidence="8">F-box domain-containing protein</fullName>
    </recommendedName>
</protein>
<sequence>MSELSGTWYNELGSIMVLIADGAGGLNGKYYSAVGKAEDFYILTGRYDTDVASDKGTSVGWVVSWRNAKLNAHSTATWSGQYFGGSNETILTQWLLTRSSTADSVWNSTNVGANTFRRSPPNAAGVVIAEEKSSDLSPVQTLPFDVLFEIFLHVNQQAEKHFPKAWLDSNTNTDANLLNITELSSNQDGNRTAPEYRLLSPLEVPLLLCHVCSSWRTTTLAIPALWDSVYLPITYVVMPQPLRANRGTSGFKKLRSEARGGERVPVMANSLEKRSVQMVEWWEHTFLRHLTSKLFIFSGLDSAASALWAPSILLRRGQQADDLPPNHSSTYRAPFQVFPLARFFSSTFFRLSKRIDINNLDRDVLELMHAAPASSSPFPYLVELRIRKLIYRRGNGERSDYTFPPSPSLRRLYASGHCENAIRMNGSANPLFPWSQLDRLSLSGVLQHDTWMKLLESCACINALAINPLPVRFDKSNLKDSHQPIYVRNLRRLVVGCRRFSIPMPFDEFIFTNLTSLRIVRTDKNDDWFESFHDIERFLNATPNLQELYFTGSLLFYQAFHFPFDNTPPPPTESRLSALVPHLRLMVISDVDAEYGLAAENIIGFLGSEWLCSGWDVAKSDSHKKISRTLEMYLISFKDEDIFAEVNISKVRHHFEELQSCHPAFDRLAVYEAPAAHDSDRLQAFDLDNLDNGWHVI</sequence>
<evidence type="ECO:0000256" key="5">
    <source>
        <dbReference type="ARBA" id="ARBA00023267"/>
    </source>
</evidence>
<dbReference type="PANTHER" id="PTHR34399:SF6">
    <property type="entry name" value="AVIDIN-LIKE"/>
    <property type="match status" value="1"/>
</dbReference>
<evidence type="ECO:0008006" key="8">
    <source>
        <dbReference type="Google" id="ProtNLM"/>
    </source>
</evidence>
<dbReference type="SUPFAM" id="SSF50876">
    <property type="entry name" value="Avidin/streptavidin"/>
    <property type="match status" value="1"/>
</dbReference>
<evidence type="ECO:0000256" key="3">
    <source>
        <dbReference type="ARBA" id="ARBA00022525"/>
    </source>
</evidence>
<proteinExistence type="inferred from homology"/>
<evidence type="ECO:0000256" key="2">
    <source>
        <dbReference type="ARBA" id="ARBA00006297"/>
    </source>
</evidence>
<keyword evidence="4" id="KW-0732">Signal</keyword>
<dbReference type="InterPro" id="IPR051764">
    <property type="entry name" value="Avidin/Streptavidin-rel"/>
</dbReference>
<comment type="similarity">
    <text evidence="2">Belongs to the avidin/streptavidin family.</text>
</comment>
<keyword evidence="3" id="KW-0964">Secreted</keyword>
<reference evidence="6 7" key="1">
    <citation type="journal article" date="2018" name="Evol. Lett.">
        <title>Horizontal gene cluster transfer increased hallucinogenic mushroom diversity.</title>
        <authorList>
            <person name="Reynolds H.T."/>
            <person name="Vijayakumar V."/>
            <person name="Gluck-Thaler E."/>
            <person name="Korotkin H.B."/>
            <person name="Matheny P.B."/>
            <person name="Slot J.C."/>
        </authorList>
    </citation>
    <scope>NUCLEOTIDE SEQUENCE [LARGE SCALE GENOMIC DNA]</scope>
    <source>
        <strain evidence="6 7">SRW20</strain>
    </source>
</reference>
<dbReference type="InParanoid" id="A0A409VHW2"/>